<dbReference type="Proteomes" id="UP000001307">
    <property type="component" value="Unassembled WGS sequence"/>
</dbReference>
<name>E4Y0Y8_OIKDI</name>
<evidence type="ECO:0000313" key="2">
    <source>
        <dbReference type="Proteomes" id="UP000001307"/>
    </source>
</evidence>
<keyword evidence="2" id="KW-1185">Reference proteome</keyword>
<dbReference type="InParanoid" id="E4Y0Y8"/>
<protein>
    <submittedName>
        <fullName evidence="1">Uncharacterized protein</fullName>
    </submittedName>
</protein>
<dbReference type="AlphaFoldDB" id="E4Y0Y8"/>
<accession>E4Y0Y8</accession>
<organism evidence="1">
    <name type="scientific">Oikopleura dioica</name>
    <name type="common">Tunicate</name>
    <dbReference type="NCBI Taxonomy" id="34765"/>
    <lineage>
        <taxon>Eukaryota</taxon>
        <taxon>Metazoa</taxon>
        <taxon>Chordata</taxon>
        <taxon>Tunicata</taxon>
        <taxon>Appendicularia</taxon>
        <taxon>Copelata</taxon>
        <taxon>Oikopleuridae</taxon>
        <taxon>Oikopleura</taxon>
    </lineage>
</organism>
<evidence type="ECO:0000313" key="1">
    <source>
        <dbReference type="EMBL" id="CBY15535.1"/>
    </source>
</evidence>
<dbReference type="EMBL" id="FN653549">
    <property type="protein sequence ID" value="CBY15535.1"/>
    <property type="molecule type" value="Genomic_DNA"/>
</dbReference>
<gene>
    <name evidence="1" type="ORF">GSOID_T00013830001</name>
</gene>
<feature type="non-terminal residue" evidence="1">
    <location>
        <position position="1"/>
    </location>
</feature>
<sequence>VLDIPSKAELLAFEILDRNCTTMSSCQSPVGSDECRSATVEVCDPAP</sequence>
<proteinExistence type="predicted"/>
<reference evidence="1" key="1">
    <citation type="journal article" date="2010" name="Science">
        <title>Plasticity of animal genome architecture unmasked by rapid evolution of a pelagic tunicate.</title>
        <authorList>
            <person name="Denoeud F."/>
            <person name="Henriet S."/>
            <person name="Mungpakdee S."/>
            <person name="Aury J.M."/>
            <person name="Da Silva C."/>
            <person name="Brinkmann H."/>
            <person name="Mikhaleva J."/>
            <person name="Olsen L.C."/>
            <person name="Jubin C."/>
            <person name="Canestro C."/>
            <person name="Bouquet J.M."/>
            <person name="Danks G."/>
            <person name="Poulain J."/>
            <person name="Campsteijn C."/>
            <person name="Adamski M."/>
            <person name="Cross I."/>
            <person name="Yadetie F."/>
            <person name="Muffato M."/>
            <person name="Louis A."/>
            <person name="Butcher S."/>
            <person name="Tsagkogeorga G."/>
            <person name="Konrad A."/>
            <person name="Singh S."/>
            <person name="Jensen M.F."/>
            <person name="Cong E.H."/>
            <person name="Eikeseth-Otteraa H."/>
            <person name="Noel B."/>
            <person name="Anthouard V."/>
            <person name="Porcel B.M."/>
            <person name="Kachouri-Lafond R."/>
            <person name="Nishino A."/>
            <person name="Ugolini M."/>
            <person name="Chourrout P."/>
            <person name="Nishida H."/>
            <person name="Aasland R."/>
            <person name="Huzurbazar S."/>
            <person name="Westhof E."/>
            <person name="Delsuc F."/>
            <person name="Lehrach H."/>
            <person name="Reinhardt R."/>
            <person name="Weissenbach J."/>
            <person name="Roy S.W."/>
            <person name="Artiguenave F."/>
            <person name="Postlethwait J.H."/>
            <person name="Manak J.R."/>
            <person name="Thompson E.M."/>
            <person name="Jaillon O."/>
            <person name="Du Pasquier L."/>
            <person name="Boudinot P."/>
            <person name="Liberles D.A."/>
            <person name="Volff J.N."/>
            <person name="Philippe H."/>
            <person name="Lenhard B."/>
            <person name="Roest Crollius H."/>
            <person name="Wincker P."/>
            <person name="Chourrout D."/>
        </authorList>
    </citation>
    <scope>NUCLEOTIDE SEQUENCE [LARGE SCALE GENOMIC DNA]</scope>
</reference>